<evidence type="ECO:0000313" key="3">
    <source>
        <dbReference type="Proteomes" id="UP000018895"/>
    </source>
</evidence>
<feature type="domain" description="DUF1540" evidence="1">
    <location>
        <begin position="6"/>
        <end position="65"/>
    </location>
</feature>
<organism evidence="2 3">
    <name type="scientific">Halalkalibacter hemicellulosilyticusJCM 9152</name>
    <dbReference type="NCBI Taxonomy" id="1236971"/>
    <lineage>
        <taxon>Bacteria</taxon>
        <taxon>Bacillati</taxon>
        <taxon>Bacillota</taxon>
        <taxon>Bacilli</taxon>
        <taxon>Bacillales</taxon>
        <taxon>Bacillaceae</taxon>
        <taxon>Halalkalibacter</taxon>
    </lineage>
</organism>
<dbReference type="EMBL" id="BAUU01000013">
    <property type="protein sequence ID" value="GAE30709.1"/>
    <property type="molecule type" value="Genomic_DNA"/>
</dbReference>
<gene>
    <name evidence="2" type="ORF">JCM9152_2125</name>
</gene>
<evidence type="ECO:0000313" key="2">
    <source>
        <dbReference type="EMBL" id="GAE30709.1"/>
    </source>
</evidence>
<evidence type="ECO:0000259" key="1">
    <source>
        <dbReference type="Pfam" id="PF07561"/>
    </source>
</evidence>
<sequence length="69" mass="7778">MAKPVVKCHVSNCSYWGDGNRCQAEAILVEMDAHAQRDYSSEFSEELSEQTNHAEEPAQTCCHTFQPKC</sequence>
<dbReference type="RefSeq" id="WP_035343612.1">
    <property type="nucleotide sequence ID" value="NZ_BAUU01000013.1"/>
</dbReference>
<comment type="caution">
    <text evidence="2">The sequence shown here is derived from an EMBL/GenBank/DDBJ whole genome shotgun (WGS) entry which is preliminary data.</text>
</comment>
<proteinExistence type="predicted"/>
<reference evidence="2" key="1">
    <citation type="journal article" date="2014" name="Genome Announc.">
        <title>Draft Genome Sequences of Three Alkaliphilic Bacillus Strains, Bacillus wakoensis JCM 9140T, Bacillus akibai JCM 9157T, and Bacillus hemicellulosilyticus JCM 9152T.</title>
        <authorList>
            <person name="Yuki M."/>
            <person name="Oshima K."/>
            <person name="Suda W."/>
            <person name="Oshida Y."/>
            <person name="Kitamura K."/>
            <person name="Iida T."/>
            <person name="Hattori M."/>
            <person name="Ohkuma M."/>
        </authorList>
    </citation>
    <scope>NUCLEOTIDE SEQUENCE [LARGE SCALE GENOMIC DNA]</scope>
    <source>
        <strain evidence="2">JCM 9152</strain>
    </source>
</reference>
<dbReference type="Pfam" id="PF07561">
    <property type="entry name" value="DUF1540"/>
    <property type="match status" value="1"/>
</dbReference>
<dbReference type="AlphaFoldDB" id="W4QH80"/>
<dbReference type="InterPro" id="IPR011437">
    <property type="entry name" value="DUF1540"/>
</dbReference>
<accession>W4QH80</accession>
<keyword evidence="3" id="KW-1185">Reference proteome</keyword>
<dbReference type="OrthoDB" id="1681234at2"/>
<name>W4QH80_9BACI</name>
<dbReference type="STRING" id="1236971.JCM9152_2125"/>
<protein>
    <recommendedName>
        <fullName evidence="1">DUF1540 domain-containing protein</fullName>
    </recommendedName>
</protein>
<dbReference type="Proteomes" id="UP000018895">
    <property type="component" value="Unassembled WGS sequence"/>
</dbReference>